<dbReference type="EMBL" id="QMHM01000001">
    <property type="protein sequence ID" value="RAV81373.1"/>
    <property type="molecule type" value="Genomic_DNA"/>
</dbReference>
<organism evidence="4 5">
    <name type="scientific">Aerococcus urinae</name>
    <dbReference type="NCBI Taxonomy" id="1376"/>
    <lineage>
        <taxon>Bacteria</taxon>
        <taxon>Bacillati</taxon>
        <taxon>Bacillota</taxon>
        <taxon>Bacilli</taxon>
        <taxon>Lactobacillales</taxon>
        <taxon>Aerococcaceae</taxon>
        <taxon>Aerococcus</taxon>
    </lineage>
</organism>
<dbReference type="PANTHER" id="PTHR33734:SF22">
    <property type="entry name" value="MEMBRANE-BOUND LYTIC MUREIN TRANSGLYCOSYLASE D"/>
    <property type="match status" value="1"/>
</dbReference>
<dbReference type="InterPro" id="IPR018392">
    <property type="entry name" value="LysM"/>
</dbReference>
<feature type="region of interest" description="Disordered" evidence="1">
    <location>
        <begin position="182"/>
        <end position="206"/>
    </location>
</feature>
<feature type="region of interest" description="Disordered" evidence="1">
    <location>
        <begin position="100"/>
        <end position="139"/>
    </location>
</feature>
<feature type="domain" description="LysM" evidence="3">
    <location>
        <begin position="278"/>
        <end position="322"/>
    </location>
</feature>
<evidence type="ECO:0000256" key="1">
    <source>
        <dbReference type="SAM" id="MobiDB-lite"/>
    </source>
</evidence>
<dbReference type="CDD" id="cd00118">
    <property type="entry name" value="LysM"/>
    <property type="match status" value="4"/>
</dbReference>
<dbReference type="AlphaFoldDB" id="A0A329P3S8"/>
<evidence type="ECO:0000313" key="5">
    <source>
        <dbReference type="Proteomes" id="UP000251923"/>
    </source>
</evidence>
<feature type="domain" description="LysM" evidence="3">
    <location>
        <begin position="206"/>
        <end position="250"/>
    </location>
</feature>
<dbReference type="Pfam" id="PF01476">
    <property type="entry name" value="LysM"/>
    <property type="match status" value="4"/>
</dbReference>
<feature type="compositionally biased region" description="Polar residues" evidence="1">
    <location>
        <begin position="100"/>
        <end position="123"/>
    </location>
</feature>
<feature type="compositionally biased region" description="Polar residues" evidence="1">
    <location>
        <begin position="271"/>
        <end position="280"/>
    </location>
</feature>
<protein>
    <recommendedName>
        <fullName evidence="3">LysM domain-containing protein</fullName>
    </recommendedName>
</protein>
<feature type="domain" description="LysM" evidence="3">
    <location>
        <begin position="134"/>
        <end position="178"/>
    </location>
</feature>
<dbReference type="GO" id="GO:0008932">
    <property type="term" value="F:lytic endotransglycosylase activity"/>
    <property type="evidence" value="ECO:0007669"/>
    <property type="project" value="TreeGrafter"/>
</dbReference>
<dbReference type="SMART" id="SM00257">
    <property type="entry name" value="LysM"/>
    <property type="match status" value="4"/>
</dbReference>
<reference evidence="4 5" key="1">
    <citation type="submission" date="2018-04" db="EMBL/GenBank/DDBJ databases">
        <title>Aerococcus urinae genomes.</title>
        <authorList>
            <person name="Hilt E."/>
            <person name="Gilbert N.M."/>
            <person name="Thomas-White K."/>
            <person name="Putonti C."/>
            <person name="Lewis A.L."/>
            <person name="Visck K.L."/>
            <person name="Wolfe A.J."/>
        </authorList>
    </citation>
    <scope>NUCLEOTIDE SEQUENCE [LARGE SCALE GENOMIC DNA]</scope>
    <source>
        <strain evidence="4 5">UMB7480</strain>
    </source>
</reference>
<accession>A0A329P3S8</accession>
<dbReference type="PANTHER" id="PTHR33734">
    <property type="entry name" value="LYSM DOMAIN-CONTAINING GPI-ANCHORED PROTEIN 2"/>
    <property type="match status" value="1"/>
</dbReference>
<evidence type="ECO:0000313" key="4">
    <source>
        <dbReference type="EMBL" id="RAV81373.1"/>
    </source>
</evidence>
<sequence length="476" mass="52150">MKARKETMNQYSKWLSLASLSLLSAAALQAVASPEVKAEANPVSASSGWVEEGQSFKTVDQAMNYGSQHADWSKYKQYRVNYAGPNRYVLKWELRNPQAGQTLAGSDSQASQSNEQTKPSLTKGSPAGSSTASGSHTVQSGDSLWRISHKYGVSIQDLMIWNKLGSGYMLHPGDKLVVQAPAKADTPAEKPSTETSKPAESTTTKASYTVQSGDSLWRISHKYGVSIQDLMTWNKLGSGYMLHPGDKLVVQAPAKAAAPAEKPRTEASKPAETTTPKTSYTVQSGDSLWRISHKYGVSIQDLMTWNKLGSGYMLHPGDKLVVQAPAKAEVPSKKPSTETSKPAETTTPKTSYTVQSGDSLWRISHKYGVSIQDLMTWNKLGAGYMLHPGDKLVVQAPAKAEVPAEKPRTESSTGKPAQTAKVNTKHGFVREPRRFSSIQSALNYGNSVFNWRKYKKFYVNYAGPNSYTLDWELREK</sequence>
<dbReference type="PROSITE" id="PS51782">
    <property type="entry name" value="LYSM"/>
    <property type="match status" value="4"/>
</dbReference>
<proteinExistence type="predicted"/>
<evidence type="ECO:0000256" key="2">
    <source>
        <dbReference type="SAM" id="SignalP"/>
    </source>
</evidence>
<feature type="region of interest" description="Disordered" evidence="1">
    <location>
        <begin position="402"/>
        <end position="424"/>
    </location>
</feature>
<gene>
    <name evidence="4" type="ORF">DBT54_00435</name>
</gene>
<feature type="compositionally biased region" description="Polar residues" evidence="1">
    <location>
        <begin position="193"/>
        <end position="206"/>
    </location>
</feature>
<feature type="chain" id="PRO_5016348979" description="LysM domain-containing protein" evidence="2">
    <location>
        <begin position="33"/>
        <end position="476"/>
    </location>
</feature>
<feature type="compositionally biased region" description="Polar residues" evidence="1">
    <location>
        <begin position="337"/>
        <end position="353"/>
    </location>
</feature>
<keyword evidence="2" id="KW-0732">Signal</keyword>
<feature type="compositionally biased region" description="Polar residues" evidence="1">
    <location>
        <begin position="410"/>
        <end position="422"/>
    </location>
</feature>
<feature type="region of interest" description="Disordered" evidence="1">
    <location>
        <begin position="324"/>
        <end position="353"/>
    </location>
</feature>
<feature type="compositionally biased region" description="Low complexity" evidence="1">
    <location>
        <begin position="124"/>
        <end position="135"/>
    </location>
</feature>
<name>A0A329P3S8_9LACT</name>
<dbReference type="SUPFAM" id="SSF54106">
    <property type="entry name" value="LysM domain"/>
    <property type="match status" value="4"/>
</dbReference>
<feature type="signal peptide" evidence="2">
    <location>
        <begin position="1"/>
        <end position="32"/>
    </location>
</feature>
<dbReference type="Proteomes" id="UP000251923">
    <property type="component" value="Unassembled WGS sequence"/>
</dbReference>
<evidence type="ECO:0000259" key="3">
    <source>
        <dbReference type="PROSITE" id="PS51782"/>
    </source>
</evidence>
<dbReference type="InterPro" id="IPR036779">
    <property type="entry name" value="LysM_dom_sf"/>
</dbReference>
<feature type="domain" description="LysM" evidence="3">
    <location>
        <begin position="350"/>
        <end position="394"/>
    </location>
</feature>
<feature type="region of interest" description="Disordered" evidence="1">
    <location>
        <begin position="255"/>
        <end position="280"/>
    </location>
</feature>
<comment type="caution">
    <text evidence="4">The sequence shown here is derived from an EMBL/GenBank/DDBJ whole genome shotgun (WGS) entry which is preliminary data.</text>
</comment>
<dbReference type="Gene3D" id="3.10.350.10">
    <property type="entry name" value="LysM domain"/>
    <property type="match status" value="4"/>
</dbReference>